<gene>
    <name evidence="2" type="ORF">FJV41_33585</name>
</gene>
<reference evidence="2 3" key="1">
    <citation type="submission" date="2019-06" db="EMBL/GenBank/DDBJ databases">
        <authorList>
            <person name="Livingstone P."/>
            <person name="Whitworth D."/>
        </authorList>
    </citation>
    <scope>NUCLEOTIDE SEQUENCE [LARGE SCALE GENOMIC DNA]</scope>
    <source>
        <strain evidence="2 3">AM401</strain>
    </source>
</reference>
<feature type="region of interest" description="Disordered" evidence="1">
    <location>
        <begin position="1"/>
        <end position="24"/>
    </location>
</feature>
<proteinExistence type="predicted"/>
<dbReference type="AlphaFoldDB" id="A0A540WRM3"/>
<dbReference type="OrthoDB" id="5413160at2"/>
<keyword evidence="3" id="KW-1185">Reference proteome</keyword>
<accession>A0A540WRM3</accession>
<dbReference type="PANTHER" id="PTHR35868">
    <property type="entry name" value="DUF2804 DOMAIN-CONTAINING PROTEIN-RELATED"/>
    <property type="match status" value="1"/>
</dbReference>
<organism evidence="2 3">
    <name type="scientific">Myxococcus llanfairpwllgwyngyllgogerychwyrndrobwllllantysiliogogogochensis</name>
    <dbReference type="NCBI Taxonomy" id="2590453"/>
    <lineage>
        <taxon>Bacteria</taxon>
        <taxon>Pseudomonadati</taxon>
        <taxon>Myxococcota</taxon>
        <taxon>Myxococcia</taxon>
        <taxon>Myxococcales</taxon>
        <taxon>Cystobacterineae</taxon>
        <taxon>Myxococcaceae</taxon>
        <taxon>Myxococcus</taxon>
    </lineage>
</organism>
<name>A0A540WRM3_9BACT</name>
<evidence type="ECO:0000313" key="2">
    <source>
        <dbReference type="EMBL" id="TQF11567.1"/>
    </source>
</evidence>
<protein>
    <submittedName>
        <fullName evidence="2">DUF2804 family protein</fullName>
    </submittedName>
</protein>
<sequence>MTPESDALLPLVPSSVATPEGEPRFGTYQGDLAEVDLPSLQGRWAVSRLYPLADVRFEYRHMELMRPWKVTTVDGSVDLRFQPVYVHAENREEALVRSKFEQPMGLFEGTVTVGGKALQLSNVPGVTKSQSTRGPHRSTL</sequence>
<comment type="caution">
    <text evidence="2">The sequence shown here is derived from an EMBL/GenBank/DDBJ whole genome shotgun (WGS) entry which is preliminary data.</text>
</comment>
<dbReference type="EMBL" id="VIFM01000181">
    <property type="protein sequence ID" value="TQF11567.1"/>
    <property type="molecule type" value="Genomic_DNA"/>
</dbReference>
<dbReference type="PANTHER" id="PTHR35868:SF4">
    <property type="entry name" value="DUF2804 DOMAIN-CONTAINING PROTEIN"/>
    <property type="match status" value="1"/>
</dbReference>
<evidence type="ECO:0000256" key="1">
    <source>
        <dbReference type="SAM" id="MobiDB-lite"/>
    </source>
</evidence>
<dbReference type="Proteomes" id="UP000315369">
    <property type="component" value="Unassembled WGS sequence"/>
</dbReference>
<evidence type="ECO:0000313" key="3">
    <source>
        <dbReference type="Proteomes" id="UP000315369"/>
    </source>
</evidence>
<dbReference type="InterPro" id="IPR021243">
    <property type="entry name" value="DUF2804"/>
</dbReference>
<dbReference type="Pfam" id="PF10974">
    <property type="entry name" value="DUF2804"/>
    <property type="match status" value="1"/>
</dbReference>
<dbReference type="RefSeq" id="WP_141646682.1">
    <property type="nucleotide sequence ID" value="NZ_VIFM01000181.1"/>
</dbReference>